<keyword evidence="1" id="KW-0677">Repeat</keyword>
<dbReference type="Pfam" id="PF00023">
    <property type="entry name" value="Ank"/>
    <property type="match status" value="1"/>
</dbReference>
<dbReference type="Proteomes" id="UP001172101">
    <property type="component" value="Unassembled WGS sequence"/>
</dbReference>
<comment type="caution">
    <text evidence="5">The sequence shown here is derived from an EMBL/GenBank/DDBJ whole genome shotgun (WGS) entry which is preliminary data.</text>
</comment>
<evidence type="ECO:0000313" key="5">
    <source>
        <dbReference type="EMBL" id="KAK0718438.1"/>
    </source>
</evidence>
<dbReference type="PROSITE" id="PS50297">
    <property type="entry name" value="ANK_REP_REGION"/>
    <property type="match status" value="4"/>
</dbReference>
<feature type="repeat" description="ANK" evidence="3">
    <location>
        <begin position="964"/>
        <end position="996"/>
    </location>
</feature>
<evidence type="ECO:0000256" key="3">
    <source>
        <dbReference type="PROSITE-ProRule" id="PRU00023"/>
    </source>
</evidence>
<evidence type="ECO:0000259" key="4">
    <source>
        <dbReference type="Pfam" id="PF14420"/>
    </source>
</evidence>
<keyword evidence="2 3" id="KW-0040">ANK repeat</keyword>
<dbReference type="EMBL" id="JAUIRO010000004">
    <property type="protein sequence ID" value="KAK0718438.1"/>
    <property type="molecule type" value="Genomic_DNA"/>
</dbReference>
<evidence type="ECO:0000256" key="1">
    <source>
        <dbReference type="ARBA" id="ARBA00022737"/>
    </source>
</evidence>
<dbReference type="Gene3D" id="1.25.40.20">
    <property type="entry name" value="Ankyrin repeat-containing domain"/>
    <property type="match status" value="4"/>
</dbReference>
<evidence type="ECO:0000313" key="6">
    <source>
        <dbReference type="Proteomes" id="UP001172101"/>
    </source>
</evidence>
<organism evidence="5 6">
    <name type="scientific">Lasiosphaeria miniovina</name>
    <dbReference type="NCBI Taxonomy" id="1954250"/>
    <lineage>
        <taxon>Eukaryota</taxon>
        <taxon>Fungi</taxon>
        <taxon>Dikarya</taxon>
        <taxon>Ascomycota</taxon>
        <taxon>Pezizomycotina</taxon>
        <taxon>Sordariomycetes</taxon>
        <taxon>Sordariomycetidae</taxon>
        <taxon>Sordariales</taxon>
        <taxon>Lasiosphaeriaceae</taxon>
        <taxon>Lasiosphaeria</taxon>
    </lineage>
</organism>
<dbReference type="AlphaFoldDB" id="A0AA40AM97"/>
<dbReference type="GeneID" id="85329917"/>
<dbReference type="PANTHER" id="PTHR24123">
    <property type="entry name" value="ANKYRIN REPEAT-CONTAINING"/>
    <property type="match status" value="1"/>
</dbReference>
<accession>A0AA40AM97</accession>
<dbReference type="SMART" id="SM00248">
    <property type="entry name" value="ANK"/>
    <property type="match status" value="12"/>
</dbReference>
<dbReference type="InterPro" id="IPR002110">
    <property type="entry name" value="Ankyrin_rpt"/>
</dbReference>
<dbReference type="RefSeq" id="XP_060297231.1">
    <property type="nucleotide sequence ID" value="XM_060446647.1"/>
</dbReference>
<protein>
    <submittedName>
        <fullName evidence="5">Ankyrin repeat-containing domain protein</fullName>
    </submittedName>
</protein>
<dbReference type="Pfam" id="PF12796">
    <property type="entry name" value="Ank_2"/>
    <property type="match status" value="2"/>
</dbReference>
<name>A0AA40AM97_9PEZI</name>
<feature type="domain" description="Clr5" evidence="4">
    <location>
        <begin position="7"/>
        <end position="62"/>
    </location>
</feature>
<dbReference type="PROSITE" id="PS50088">
    <property type="entry name" value="ANK_REPEAT"/>
    <property type="match status" value="4"/>
</dbReference>
<sequence length="1096" mass="120354">MSGPVTSDTWDAVREVLRELYLTEDRPLVGPDGVIEVMRERHSFLASKAQYETRFRKWGFRKYSKSKKREDWLAISRKFEAAKAKVAKTGSSKEPRLYHCGKLVTTKVLKTRSFMTFLEKRAFDQDPVFSVDLAVAAPSPKTPPDFNIRFPTPPPIVVSSLPFLDFKVIIDHLGTRLKLDDRPVTELVRLFPNPKTATHSPLAGFRPFLPSSPEVLGPFSSEDSHLDLQQIRGIQVLSLASYLLSNNLPGNFDGTQLYSWLKEIGAFDMLDHAVDLAGPSAEALLETSFRLAVETEDLPAVEYLLQLGIDPNGRSCRFRHIPTPLTPLEFACVTGNPQLAQSLIKHGSRIEDSGVGWTRSLLVLLILGWNSRNTRQDQIALEAKKSAKIWSLEADDESDTEKPSHHSTGPLISLIRKLTNHGCAVDIPPESTSDNTSVVALTNQQQPDQLLTWLSEGHSPLTAASKCANVVIVFYLLDRGANVHFRTANGFSALHECLAGWWESVNFANNTRRQCYFEGDILTTASGLLDAKANANDPAPPRRLGRTLVDECLPVTLAAEYSMKLVDLLLEFGARPTSATLTATLNSSVDDMASLDRFRRLAHFGTPVSDTAWPHIVHRFAQGAWRWLQPIFEADMDEETTVSLYTKAMTACSLGSHLNLRMKDHITFLSRCSSDELVPIFEAVCPIATVGFLQEFGSNLAGRVLSQLSGRVICDAISKENFEMARHLIKAGVDVNVVTNDNNSPLTAAIRARCGTLVTQLIESGAVPMLRGHACECGRSTFANALVAAAEIGNVSLLANLVEPLDEAEQLGSLLLDCVLQSFPKLPSASYFELIQNIFYSKIALIDGHEMFRGNPPSPLYRALSLNLWGVARVILEEDADVTAGLWDHNGERKCALSWAVHQGSPPDMVKALLEAGAQANLDSQSGCEFRSTALQIAARRQDHDALKLLLDHHANPNEVGKEDRRTTLQIAVQKGDLFMIELLLERGANINAPPDPDKGATALQHAAMGGFVGIAEMLIERGADVNAPAAENDGRTALEGAAEYGRIDMIQLLLNAGAQTCGHGSDSFDRALDRATRSGHHASWRLLKRRLAESS</sequence>
<gene>
    <name evidence="5" type="ORF">B0T26DRAFT_778501</name>
</gene>
<feature type="repeat" description="ANK" evidence="3">
    <location>
        <begin position="1034"/>
        <end position="1060"/>
    </location>
</feature>
<dbReference type="Pfam" id="PF14420">
    <property type="entry name" value="Clr5"/>
    <property type="match status" value="1"/>
</dbReference>
<dbReference type="InterPro" id="IPR036770">
    <property type="entry name" value="Ankyrin_rpt-contain_sf"/>
</dbReference>
<keyword evidence="6" id="KW-1185">Reference proteome</keyword>
<feature type="repeat" description="ANK" evidence="3">
    <location>
        <begin position="456"/>
        <end position="488"/>
    </location>
</feature>
<dbReference type="SUPFAM" id="SSF48403">
    <property type="entry name" value="Ankyrin repeat"/>
    <property type="match status" value="2"/>
</dbReference>
<dbReference type="PANTHER" id="PTHR24123:SF33">
    <property type="entry name" value="PROTEIN HOS4"/>
    <property type="match status" value="1"/>
</dbReference>
<feature type="repeat" description="ANK" evidence="3">
    <location>
        <begin position="999"/>
        <end position="1031"/>
    </location>
</feature>
<evidence type="ECO:0000256" key="2">
    <source>
        <dbReference type="ARBA" id="ARBA00023043"/>
    </source>
</evidence>
<dbReference type="InterPro" id="IPR025676">
    <property type="entry name" value="Clr5_dom"/>
</dbReference>
<reference evidence="5" key="1">
    <citation type="submission" date="2023-06" db="EMBL/GenBank/DDBJ databases">
        <title>Genome-scale phylogeny and comparative genomics of the fungal order Sordariales.</title>
        <authorList>
            <consortium name="Lawrence Berkeley National Laboratory"/>
            <person name="Hensen N."/>
            <person name="Bonometti L."/>
            <person name="Westerberg I."/>
            <person name="Brannstrom I.O."/>
            <person name="Guillou S."/>
            <person name="Cros-Aarteil S."/>
            <person name="Calhoun S."/>
            <person name="Haridas S."/>
            <person name="Kuo A."/>
            <person name="Mondo S."/>
            <person name="Pangilinan J."/>
            <person name="Riley R."/>
            <person name="LaButti K."/>
            <person name="Andreopoulos B."/>
            <person name="Lipzen A."/>
            <person name="Chen C."/>
            <person name="Yanf M."/>
            <person name="Daum C."/>
            <person name="Ng V."/>
            <person name="Clum A."/>
            <person name="Steindorff A."/>
            <person name="Ohm R."/>
            <person name="Martin F."/>
            <person name="Silar P."/>
            <person name="Natvig D."/>
            <person name="Lalanne C."/>
            <person name="Gautier V."/>
            <person name="Ament-velasquez S.L."/>
            <person name="Kruys A."/>
            <person name="Hutchinson M.I."/>
            <person name="Powell A.J."/>
            <person name="Barry K."/>
            <person name="Miller A.N."/>
            <person name="Grigoriev I.V."/>
            <person name="Debuchy R."/>
            <person name="Gladieux P."/>
            <person name="Thoren M.H."/>
            <person name="Johannesson H."/>
        </authorList>
    </citation>
    <scope>NUCLEOTIDE SEQUENCE</scope>
    <source>
        <strain evidence="5">SMH2392-1A</strain>
    </source>
</reference>
<dbReference type="InterPro" id="IPR051165">
    <property type="entry name" value="Multifunctional_ANK_Repeat"/>
</dbReference>
<proteinExistence type="predicted"/>